<dbReference type="PANTHER" id="PTHR43081">
    <property type="entry name" value="ADENYLATE CYCLASE, TERMINAL-DIFFERENTIATION SPECIFIC-RELATED"/>
    <property type="match status" value="1"/>
</dbReference>
<dbReference type="InterPro" id="IPR001054">
    <property type="entry name" value="A/G_cyclase"/>
</dbReference>
<dbReference type="PROSITE" id="PS50005">
    <property type="entry name" value="TPR"/>
    <property type="match status" value="1"/>
</dbReference>
<dbReference type="GO" id="GO:0035556">
    <property type="term" value="P:intracellular signal transduction"/>
    <property type="evidence" value="ECO:0007669"/>
    <property type="project" value="InterPro"/>
</dbReference>
<dbReference type="GO" id="GO:0006171">
    <property type="term" value="P:cAMP biosynthetic process"/>
    <property type="evidence" value="ECO:0007669"/>
    <property type="project" value="TreeGrafter"/>
</dbReference>
<dbReference type="EMBL" id="JAAKZF010000131">
    <property type="protein sequence ID" value="NGO55781.1"/>
    <property type="molecule type" value="Genomic_DNA"/>
</dbReference>
<evidence type="ECO:0000313" key="3">
    <source>
        <dbReference type="EMBL" id="NGO55781.1"/>
    </source>
</evidence>
<dbReference type="PANTHER" id="PTHR43081:SF19">
    <property type="entry name" value="PH-SENSITIVE ADENYLATE CYCLASE RV1264"/>
    <property type="match status" value="1"/>
</dbReference>
<organism evidence="3 4">
    <name type="scientific">Allomesorhizobium camelthorni</name>
    <dbReference type="NCBI Taxonomy" id="475069"/>
    <lineage>
        <taxon>Bacteria</taxon>
        <taxon>Pseudomonadati</taxon>
        <taxon>Pseudomonadota</taxon>
        <taxon>Alphaproteobacteria</taxon>
        <taxon>Hyphomicrobiales</taxon>
        <taxon>Phyllobacteriaceae</taxon>
        <taxon>Allomesorhizobium</taxon>
    </lineage>
</organism>
<dbReference type="SUPFAM" id="SSF55073">
    <property type="entry name" value="Nucleotide cyclase"/>
    <property type="match status" value="1"/>
</dbReference>
<gene>
    <name evidence="3" type="ORF">G6N73_33020</name>
</gene>
<keyword evidence="1" id="KW-0802">TPR repeat</keyword>
<dbReference type="InterPro" id="IPR050697">
    <property type="entry name" value="Adenylyl/Guanylyl_Cyclase_3/4"/>
</dbReference>
<proteinExistence type="predicted"/>
<reference evidence="3 4" key="1">
    <citation type="submission" date="2020-02" db="EMBL/GenBank/DDBJ databases">
        <title>Genome sequence of strain CCNWXJ40-4.</title>
        <authorList>
            <person name="Gao J."/>
            <person name="Sun J."/>
        </authorList>
    </citation>
    <scope>NUCLEOTIDE SEQUENCE [LARGE SCALE GENOMIC DNA]</scope>
    <source>
        <strain evidence="3 4">CCNWXJ 40-4</strain>
    </source>
</reference>
<dbReference type="InterPro" id="IPR011990">
    <property type="entry name" value="TPR-like_helical_dom_sf"/>
</dbReference>
<comment type="caution">
    <text evidence="3">The sequence shown here is derived from an EMBL/GenBank/DDBJ whole genome shotgun (WGS) entry which is preliminary data.</text>
</comment>
<dbReference type="Proteomes" id="UP001642900">
    <property type="component" value="Unassembled WGS sequence"/>
</dbReference>
<dbReference type="GO" id="GO:0004016">
    <property type="term" value="F:adenylate cyclase activity"/>
    <property type="evidence" value="ECO:0007669"/>
    <property type="project" value="UniProtKB-ARBA"/>
</dbReference>
<dbReference type="InterPro" id="IPR029787">
    <property type="entry name" value="Nucleotide_cyclase"/>
</dbReference>
<dbReference type="AlphaFoldDB" id="A0A6G4WLY9"/>
<name>A0A6G4WLY9_9HYPH</name>
<dbReference type="SUPFAM" id="SSF48452">
    <property type="entry name" value="TPR-like"/>
    <property type="match status" value="1"/>
</dbReference>
<accession>A0A6G4WLY9</accession>
<evidence type="ECO:0000259" key="2">
    <source>
        <dbReference type="PROSITE" id="PS50125"/>
    </source>
</evidence>
<dbReference type="SMART" id="SM00028">
    <property type="entry name" value="TPR"/>
    <property type="match status" value="2"/>
</dbReference>
<sequence>MFVDITNSTARVCTYDGPQAIALAMKNIQQTLRESGGEIFSVAGDGLGAFFPSPSVACRAALSLGAWRTGLDGSNLGIDYRIGIHVGEVKEIEGGFYGASIHVAARLEQATSPNSVLISSAIAEAIRSDPTFRMTSIGPHLLRGFEQAVELYILHDPSNRPANKLVRELRSRLAQVSQPITPTIAVLPFEILAAEERWRLFAGAFTNELTSLLSRFRMLSVIASDSSKRFGSGEIGYNEAGRSLGSRFLVQGSIQADSDRLKLFAQLVDTASSKVIWSEKYDRVVGDLFTLQDELCECIAARLAVRVETAELERIRSQRPDSLQTYELLLRGHEHYYLHDKKSNKIARQFYKRATARDPSFARAYAFLSKTFNLEWRYRWSLDPGTSLAKARELAVQAIRIDGYEPRGHSELGFAELYGGNIAGSIASYERALELNPNDADVIAEYGDSLTYDGRPQEALMQFATAKRLNPVEPDWYKWCEGGALFQSGRYREAVGVLQNMRDPSEAARLLAASYAYLDDQARARSWASSVKQKHPQFSVDYWAETQPFRKMEDLDHFTKGLRLAGLN</sequence>
<dbReference type="Gene3D" id="1.25.40.10">
    <property type="entry name" value="Tetratricopeptide repeat domain"/>
    <property type="match status" value="1"/>
</dbReference>
<dbReference type="PROSITE" id="PS50125">
    <property type="entry name" value="GUANYLATE_CYCLASE_2"/>
    <property type="match status" value="1"/>
</dbReference>
<dbReference type="CDD" id="cd07302">
    <property type="entry name" value="CHD"/>
    <property type="match status" value="1"/>
</dbReference>
<feature type="repeat" description="TPR" evidence="1">
    <location>
        <begin position="406"/>
        <end position="439"/>
    </location>
</feature>
<dbReference type="Gene3D" id="3.40.50.10070">
    <property type="entry name" value="TolB, N-terminal domain"/>
    <property type="match status" value="1"/>
</dbReference>
<feature type="domain" description="Guanylate cyclase" evidence="2">
    <location>
        <begin position="77"/>
        <end position="108"/>
    </location>
</feature>
<evidence type="ECO:0000256" key="1">
    <source>
        <dbReference type="PROSITE-ProRule" id="PRU00339"/>
    </source>
</evidence>
<keyword evidence="4" id="KW-1185">Reference proteome</keyword>
<dbReference type="Gene3D" id="3.30.70.1230">
    <property type="entry name" value="Nucleotide cyclase"/>
    <property type="match status" value="1"/>
</dbReference>
<evidence type="ECO:0000313" key="4">
    <source>
        <dbReference type="Proteomes" id="UP001642900"/>
    </source>
</evidence>
<protein>
    <recommendedName>
        <fullName evidence="2">Guanylate cyclase domain-containing protein</fullName>
    </recommendedName>
</protein>
<dbReference type="InterPro" id="IPR019734">
    <property type="entry name" value="TPR_rpt"/>
</dbReference>